<gene>
    <name evidence="1" type="ORF">METZ01_LOCUS438956</name>
</gene>
<proteinExistence type="predicted"/>
<protein>
    <submittedName>
        <fullName evidence="1">Uncharacterized protein</fullName>
    </submittedName>
</protein>
<feature type="non-terminal residue" evidence="1">
    <location>
        <position position="48"/>
    </location>
</feature>
<reference evidence="1" key="1">
    <citation type="submission" date="2018-05" db="EMBL/GenBank/DDBJ databases">
        <authorList>
            <person name="Lanie J.A."/>
            <person name="Ng W.-L."/>
            <person name="Kazmierczak K.M."/>
            <person name="Andrzejewski T.M."/>
            <person name="Davidsen T.M."/>
            <person name="Wayne K.J."/>
            <person name="Tettelin H."/>
            <person name="Glass J.I."/>
            <person name="Rusch D."/>
            <person name="Podicherti R."/>
            <person name="Tsui H.-C.T."/>
            <person name="Winkler M.E."/>
        </authorList>
    </citation>
    <scope>NUCLEOTIDE SEQUENCE</scope>
</reference>
<dbReference type="EMBL" id="UINC01178118">
    <property type="protein sequence ID" value="SVD86102.1"/>
    <property type="molecule type" value="Genomic_DNA"/>
</dbReference>
<accession>A0A382YS55</accession>
<evidence type="ECO:0000313" key="1">
    <source>
        <dbReference type="EMBL" id="SVD86102.1"/>
    </source>
</evidence>
<organism evidence="1">
    <name type="scientific">marine metagenome</name>
    <dbReference type="NCBI Taxonomy" id="408172"/>
    <lineage>
        <taxon>unclassified sequences</taxon>
        <taxon>metagenomes</taxon>
        <taxon>ecological metagenomes</taxon>
    </lineage>
</organism>
<sequence>MKPKDGPNLGQNTMTDVSLFKSKIRHTFVASSSYDAEVSIWPATLPIG</sequence>
<name>A0A382YS55_9ZZZZ</name>
<dbReference type="AlphaFoldDB" id="A0A382YS55"/>